<evidence type="ECO:0000256" key="7">
    <source>
        <dbReference type="SAM" id="Phobius"/>
    </source>
</evidence>
<feature type="transmembrane region" description="Helical" evidence="7">
    <location>
        <begin position="274"/>
        <end position="296"/>
    </location>
</feature>
<gene>
    <name evidence="9" type="ORF">FisN_27Hh025</name>
</gene>
<evidence type="ECO:0000256" key="6">
    <source>
        <dbReference type="SAM" id="MobiDB-lite"/>
    </source>
</evidence>
<evidence type="ECO:0000256" key="5">
    <source>
        <dbReference type="ARBA" id="ARBA00023136"/>
    </source>
</evidence>
<keyword evidence="3" id="KW-0406">Ion transport</keyword>
<dbReference type="PANTHER" id="PTHR11562">
    <property type="entry name" value="CATION EFFLUX PROTEIN/ ZINC TRANSPORTER"/>
    <property type="match status" value="1"/>
</dbReference>
<keyword evidence="4 7" id="KW-1133">Transmembrane helix</keyword>
<dbReference type="EMBL" id="BDSP01000271">
    <property type="protein sequence ID" value="GAX28319.1"/>
    <property type="molecule type" value="Genomic_DNA"/>
</dbReference>
<dbReference type="InterPro" id="IPR027469">
    <property type="entry name" value="Cation_efflux_TMD_sf"/>
</dbReference>
<evidence type="ECO:0000256" key="4">
    <source>
        <dbReference type="ARBA" id="ARBA00022989"/>
    </source>
</evidence>
<feature type="transmembrane region" description="Helical" evidence="7">
    <location>
        <begin position="249"/>
        <end position="268"/>
    </location>
</feature>
<reference evidence="9 10" key="1">
    <citation type="journal article" date="2015" name="Plant Cell">
        <title>Oil accumulation by the oleaginous diatom Fistulifera solaris as revealed by the genome and transcriptome.</title>
        <authorList>
            <person name="Tanaka T."/>
            <person name="Maeda Y."/>
            <person name="Veluchamy A."/>
            <person name="Tanaka M."/>
            <person name="Abida H."/>
            <person name="Marechal E."/>
            <person name="Bowler C."/>
            <person name="Muto M."/>
            <person name="Sunaga Y."/>
            <person name="Tanaka M."/>
            <person name="Yoshino T."/>
            <person name="Taniguchi T."/>
            <person name="Fukuda Y."/>
            <person name="Nemoto M."/>
            <person name="Matsumoto M."/>
            <person name="Wong P.S."/>
            <person name="Aburatani S."/>
            <person name="Fujibuchi W."/>
        </authorList>
    </citation>
    <scope>NUCLEOTIDE SEQUENCE [LARGE SCALE GENOMIC DNA]</scope>
    <source>
        <strain evidence="9 10">JPCC DA0580</strain>
    </source>
</reference>
<evidence type="ECO:0000256" key="3">
    <source>
        <dbReference type="ARBA" id="ARBA00022906"/>
    </source>
</evidence>
<dbReference type="OrthoDB" id="47927at2759"/>
<comment type="caution">
    <text evidence="9">The sequence shown here is derived from an EMBL/GenBank/DDBJ whole genome shotgun (WGS) entry which is preliminary data.</text>
</comment>
<keyword evidence="3" id="KW-0864">Zinc transport</keyword>
<dbReference type="Pfam" id="PF01545">
    <property type="entry name" value="Cation_efflux"/>
    <property type="match status" value="1"/>
</dbReference>
<organism evidence="9 10">
    <name type="scientific">Fistulifera solaris</name>
    <name type="common">Oleaginous diatom</name>
    <dbReference type="NCBI Taxonomy" id="1519565"/>
    <lineage>
        <taxon>Eukaryota</taxon>
        <taxon>Sar</taxon>
        <taxon>Stramenopiles</taxon>
        <taxon>Ochrophyta</taxon>
        <taxon>Bacillariophyta</taxon>
        <taxon>Bacillariophyceae</taxon>
        <taxon>Bacillariophycidae</taxon>
        <taxon>Naviculales</taxon>
        <taxon>Naviculaceae</taxon>
        <taxon>Fistulifera</taxon>
    </lineage>
</organism>
<dbReference type="PANTHER" id="PTHR11562:SF17">
    <property type="entry name" value="RE54080P-RELATED"/>
    <property type="match status" value="1"/>
</dbReference>
<feature type="transmembrane region" description="Helical" evidence="7">
    <location>
        <begin position="41"/>
        <end position="62"/>
    </location>
</feature>
<dbReference type="AlphaFoldDB" id="A0A1Z5KPW9"/>
<evidence type="ECO:0000313" key="9">
    <source>
        <dbReference type="EMBL" id="GAX28319.1"/>
    </source>
</evidence>
<protein>
    <recommendedName>
        <fullName evidence="8">Cation efflux protein transmembrane domain-containing protein</fullName>
    </recommendedName>
</protein>
<evidence type="ECO:0000259" key="8">
    <source>
        <dbReference type="Pfam" id="PF01545"/>
    </source>
</evidence>
<dbReference type="GO" id="GO:0005385">
    <property type="term" value="F:zinc ion transmembrane transporter activity"/>
    <property type="evidence" value="ECO:0007669"/>
    <property type="project" value="TreeGrafter"/>
</dbReference>
<dbReference type="Gene3D" id="1.20.1510.10">
    <property type="entry name" value="Cation efflux protein transmembrane domain"/>
    <property type="match status" value="1"/>
</dbReference>
<sequence>MPSARVEDDDGERPSSFETEPVDGIFHGDLVNTERPSNERLLATAFVTFFSFASLQLVFAFIADSEAMKGDSAAMMVDSMTYLCNWLAEHRKNHFDWNGTTGDAAVDSARAQKLRERAYRKMVLQMEIIPPLVSVSTLLAVTTVVTYRAILVLMRGVSSSSRHPNLRLMMGFSLFNLGLDCLNVFCFARAKHLTGYSTTAEDDDEEEHRCDYHQNGTHENGCPHHTPQHDDSPNLNMCSAYTHVMADTLRSFAVILAALTAFVTPGVTPEQADATAAIVVSALIALSLIPLFKGLLRSIQELRGILRDEETEKFMGDDDMSSSR</sequence>
<keyword evidence="2 7" id="KW-0812">Transmembrane</keyword>
<dbReference type="InterPro" id="IPR058533">
    <property type="entry name" value="Cation_efflux_TM"/>
</dbReference>
<feature type="transmembrane region" description="Helical" evidence="7">
    <location>
        <begin position="128"/>
        <end position="150"/>
    </location>
</feature>
<dbReference type="GO" id="GO:0005886">
    <property type="term" value="C:plasma membrane"/>
    <property type="evidence" value="ECO:0007669"/>
    <property type="project" value="TreeGrafter"/>
</dbReference>
<proteinExistence type="predicted"/>
<dbReference type="Proteomes" id="UP000198406">
    <property type="component" value="Unassembled WGS sequence"/>
</dbReference>
<feature type="transmembrane region" description="Helical" evidence="7">
    <location>
        <begin position="170"/>
        <end position="188"/>
    </location>
</feature>
<feature type="region of interest" description="Disordered" evidence="6">
    <location>
        <begin position="1"/>
        <end position="22"/>
    </location>
</feature>
<keyword evidence="3" id="KW-0813">Transport</keyword>
<keyword evidence="5 7" id="KW-0472">Membrane</keyword>
<feature type="domain" description="Cation efflux protein transmembrane" evidence="8">
    <location>
        <begin position="127"/>
        <end position="297"/>
    </location>
</feature>
<dbReference type="InterPro" id="IPR050681">
    <property type="entry name" value="CDF/SLC30A"/>
</dbReference>
<comment type="subcellular location">
    <subcellularLocation>
        <location evidence="1">Membrane</location>
        <topology evidence="1">Multi-pass membrane protein</topology>
    </subcellularLocation>
</comment>
<dbReference type="InParanoid" id="A0A1Z5KPW9"/>
<evidence type="ECO:0000313" key="10">
    <source>
        <dbReference type="Proteomes" id="UP000198406"/>
    </source>
</evidence>
<evidence type="ECO:0000256" key="1">
    <source>
        <dbReference type="ARBA" id="ARBA00004141"/>
    </source>
</evidence>
<name>A0A1Z5KPW9_FISSO</name>
<accession>A0A1Z5KPW9</accession>
<keyword evidence="10" id="KW-1185">Reference proteome</keyword>
<evidence type="ECO:0000256" key="2">
    <source>
        <dbReference type="ARBA" id="ARBA00022692"/>
    </source>
</evidence>
<dbReference type="SUPFAM" id="SSF161111">
    <property type="entry name" value="Cation efflux protein transmembrane domain-like"/>
    <property type="match status" value="1"/>
</dbReference>
<keyword evidence="3" id="KW-0862">Zinc</keyword>